<keyword evidence="1" id="KW-1133">Transmembrane helix</keyword>
<dbReference type="GO" id="GO:0005886">
    <property type="term" value="C:plasma membrane"/>
    <property type="evidence" value="ECO:0007669"/>
    <property type="project" value="TreeGrafter"/>
</dbReference>
<dbReference type="Gene3D" id="3.30.70.1430">
    <property type="entry name" value="Multidrug efflux transporter AcrB pore domain"/>
    <property type="match status" value="2"/>
</dbReference>
<dbReference type="RefSeq" id="WP_154764944.1">
    <property type="nucleotide sequence ID" value="NZ_WMBT01000006.1"/>
</dbReference>
<evidence type="ECO:0000256" key="1">
    <source>
        <dbReference type="SAM" id="Phobius"/>
    </source>
</evidence>
<dbReference type="SUPFAM" id="SSF82866">
    <property type="entry name" value="Multidrug efflux transporter AcrB transmembrane domain"/>
    <property type="match status" value="2"/>
</dbReference>
<dbReference type="PANTHER" id="PTHR32063">
    <property type="match status" value="1"/>
</dbReference>
<gene>
    <name evidence="2" type="ORF">GIY56_11205</name>
</gene>
<dbReference type="GO" id="GO:0042910">
    <property type="term" value="F:xenobiotic transmembrane transporter activity"/>
    <property type="evidence" value="ECO:0007669"/>
    <property type="project" value="TreeGrafter"/>
</dbReference>
<dbReference type="Pfam" id="PF00873">
    <property type="entry name" value="ACR_tran"/>
    <property type="match status" value="1"/>
</dbReference>
<evidence type="ECO:0000313" key="2">
    <source>
        <dbReference type="EMBL" id="MTE00860.1"/>
    </source>
</evidence>
<comment type="caution">
    <text evidence="2">The sequence shown here is derived from an EMBL/GenBank/DDBJ whole genome shotgun (WGS) entry which is preliminary data.</text>
</comment>
<reference evidence="2 3" key="1">
    <citation type="submission" date="2019-11" db="EMBL/GenBank/DDBJ databases">
        <authorList>
            <person name="Lang L."/>
        </authorList>
    </citation>
    <scope>NUCLEOTIDE SEQUENCE [LARGE SCALE GENOMIC DNA]</scope>
    <source>
        <strain evidence="2 3">YIM 132242</strain>
    </source>
</reference>
<dbReference type="InterPro" id="IPR001036">
    <property type="entry name" value="Acrflvin-R"/>
</dbReference>
<dbReference type="PANTHER" id="PTHR32063:SF77">
    <property type="entry name" value="ACR FAMILY TRANSPORT PROTEIN"/>
    <property type="match status" value="1"/>
</dbReference>
<feature type="transmembrane region" description="Helical" evidence="1">
    <location>
        <begin position="429"/>
        <end position="449"/>
    </location>
</feature>
<dbReference type="Proteomes" id="UP000481417">
    <property type="component" value="Unassembled WGS sequence"/>
</dbReference>
<keyword evidence="1" id="KW-0812">Transmembrane</keyword>
<accession>A0A6L6HRE9</accession>
<feature type="transmembrane region" description="Helical" evidence="1">
    <location>
        <begin position="385"/>
        <end position="409"/>
    </location>
</feature>
<feature type="transmembrane region" description="Helical" evidence="1">
    <location>
        <begin position="461"/>
        <end position="479"/>
    </location>
</feature>
<sequence>MNFSTLSIRHPVPPIAVFLVLVIVGLYSFTRLPVTAMPNIDLPIVQVTIDQPGAAPSELTTQVIQPVEDSIASVTGVRHITATATDSTAQIVVEFELETDSDRAVNDIKDAVSNVRQQLPESISEPLVRRLDVTGMPILTYAVSDPTQSIESLSKFVDDVIGRELSTVDGVGQTTRIGGAAREIKVDLDPDRLLAHGLTAADVSNQLRARNIDLGGGRGDLAGREYSIRTLGAADSVEQLAGAPITIANGRTIRLDQLGAVLDGPAEERSFALLDGQPVVAFGIYRTTGASDLAAGDAAKERLAQIGERYPNARITLIDDATTYTEASYHSAMETLYEGAALAVVVVFLFLRNWRATLVAAVALPLSIIPTFFVMDWLGFTLNGISLLGITLVTGILVDDAIVEIENIVRHIGMGVPPYEASEEAANEIGLTVIAISFSIVAVFAPVSFMGGIPGQYFKQFGLTVAVSVLFSLLVARIITPMMAAYLMRGTVHGTEQRDGFVMRNLMRIVGWTMRHRGLTLLTGLGIFAASIYSATLLPTEFIPVSDIGRSQIEVELPPGATIAETEDAARRLSAQIDEVPEVQSVFVYSDGSDVTEARAMINYGKKETRERSQFVLEEDLKARLADTPDMRINFQNENGQNDLTINVLGTTEDGAALAAERLAAAMSGLASLESVTTTASLQRPEIQITPRADVAAQLGVSASDMATTLRVATLGDVEANLAKFNAGDEQIPIVVRLNADARADLVTVQNLRVNSTQGQVPLGAVADVSLSAGATEIGRYDRQFQTTVSANLADGQLLGPVSAQVAALQGRIELPPGTRIQPSGDAEIMSEVFGAFGTAMGAGVMLVYVVLVLLFHNFITPVSILLSLPLAIGGAILALFVTGNSISMAVVIGFLMLMGIVTKNSIMLVEFALSAIERGVAKRDAILDAVHKRARPIVMTTIAMSAGMIPSALATGEGGEFRAPMAIAVIGGLLLSTVLSLLFVPALFSLIHGGQGRLTGWVGRRVGLNQPRQAAE</sequence>
<dbReference type="SUPFAM" id="SSF82693">
    <property type="entry name" value="Multidrug efflux transporter AcrB pore domain, PN1, PN2, PC1 and PC2 subdomains"/>
    <property type="match status" value="3"/>
</dbReference>
<feature type="transmembrane region" description="Helical" evidence="1">
    <location>
        <begin position="335"/>
        <end position="351"/>
    </location>
</feature>
<feature type="transmembrane region" description="Helical" evidence="1">
    <location>
        <begin position="358"/>
        <end position="379"/>
    </location>
</feature>
<dbReference type="Gene3D" id="3.30.70.1320">
    <property type="entry name" value="Multidrug efflux transporter AcrB pore domain like"/>
    <property type="match status" value="1"/>
</dbReference>
<name>A0A6L6HRE9_9RHOB</name>
<keyword evidence="1" id="KW-0472">Membrane</keyword>
<feature type="transmembrane region" description="Helical" evidence="1">
    <location>
        <begin position="935"/>
        <end position="954"/>
    </location>
</feature>
<organism evidence="2 3">
    <name type="scientific">Paracoccus lichenicola</name>
    <dbReference type="NCBI Taxonomy" id="2665644"/>
    <lineage>
        <taxon>Bacteria</taxon>
        <taxon>Pseudomonadati</taxon>
        <taxon>Pseudomonadota</taxon>
        <taxon>Alphaproteobacteria</taxon>
        <taxon>Rhodobacterales</taxon>
        <taxon>Paracoccaceae</taxon>
        <taxon>Paracoccus</taxon>
    </lineage>
</organism>
<dbReference type="AlphaFoldDB" id="A0A6L6HRE9"/>
<feature type="transmembrane region" description="Helical" evidence="1">
    <location>
        <begin position="12"/>
        <end position="30"/>
    </location>
</feature>
<feature type="transmembrane region" description="Helical" evidence="1">
    <location>
        <begin position="518"/>
        <end position="538"/>
    </location>
</feature>
<feature type="transmembrane region" description="Helical" evidence="1">
    <location>
        <begin position="833"/>
        <end position="856"/>
    </location>
</feature>
<feature type="transmembrane region" description="Helical" evidence="1">
    <location>
        <begin position="889"/>
        <end position="914"/>
    </location>
</feature>
<dbReference type="PRINTS" id="PR00702">
    <property type="entry name" value="ACRIFLAVINRP"/>
</dbReference>
<protein>
    <submittedName>
        <fullName evidence="2">MMPL family transporter</fullName>
    </submittedName>
</protein>
<dbReference type="SUPFAM" id="SSF82714">
    <property type="entry name" value="Multidrug efflux transporter AcrB TolC docking domain, DN and DC subdomains"/>
    <property type="match status" value="2"/>
</dbReference>
<proteinExistence type="predicted"/>
<keyword evidence="3" id="KW-1185">Reference proteome</keyword>
<dbReference type="EMBL" id="WMBT01000006">
    <property type="protein sequence ID" value="MTE00860.1"/>
    <property type="molecule type" value="Genomic_DNA"/>
</dbReference>
<feature type="transmembrane region" description="Helical" evidence="1">
    <location>
        <begin position="966"/>
        <end position="989"/>
    </location>
</feature>
<feature type="transmembrane region" description="Helical" evidence="1">
    <location>
        <begin position="863"/>
        <end position="883"/>
    </location>
</feature>
<evidence type="ECO:0000313" key="3">
    <source>
        <dbReference type="Proteomes" id="UP000481417"/>
    </source>
</evidence>
<dbReference type="Gene3D" id="1.20.1640.10">
    <property type="entry name" value="Multidrug efflux transporter AcrB transmembrane domain"/>
    <property type="match status" value="2"/>
</dbReference>
<dbReference type="Gene3D" id="3.30.70.1440">
    <property type="entry name" value="Multidrug efflux transporter AcrB pore domain"/>
    <property type="match status" value="1"/>
</dbReference>
<dbReference type="InterPro" id="IPR027463">
    <property type="entry name" value="AcrB_DN_DC_subdom"/>
</dbReference>
<dbReference type="Gene3D" id="3.30.2090.10">
    <property type="entry name" value="Multidrug efflux transporter AcrB TolC docking domain, DN and DC subdomains"/>
    <property type="match status" value="2"/>
</dbReference>